<dbReference type="EC" id="2.4.-.-" evidence="4"/>
<dbReference type="OrthoDB" id="9804196at2"/>
<protein>
    <submittedName>
        <fullName evidence="4">Putative glycosyltransferase EpsF</fullName>
        <ecNumber evidence="4">2.4.-.-</ecNumber>
    </submittedName>
</protein>
<proteinExistence type="predicted"/>
<dbReference type="InterPro" id="IPR001296">
    <property type="entry name" value="Glyco_trans_1"/>
</dbReference>
<dbReference type="Gene3D" id="3.40.50.2000">
    <property type="entry name" value="Glycogen Phosphorylase B"/>
    <property type="match status" value="2"/>
</dbReference>
<dbReference type="GO" id="GO:0016757">
    <property type="term" value="F:glycosyltransferase activity"/>
    <property type="evidence" value="ECO:0007669"/>
    <property type="project" value="UniProtKB-KW"/>
</dbReference>
<dbReference type="InterPro" id="IPR028098">
    <property type="entry name" value="Glyco_trans_4-like_N"/>
</dbReference>
<dbReference type="Proteomes" id="UP000318288">
    <property type="component" value="Unassembled WGS sequence"/>
</dbReference>
<evidence type="ECO:0000259" key="3">
    <source>
        <dbReference type="Pfam" id="PF13579"/>
    </source>
</evidence>
<keyword evidence="4" id="KW-0328">Glycosyltransferase</keyword>
<keyword evidence="4" id="KW-0808">Transferase</keyword>
<keyword evidence="1" id="KW-0812">Transmembrane</keyword>
<sequence>MHRSNDAEASETTRRIRVLHLVGTLNRAGIETWLMHMLRAIDRTRFTVDFVLESDRAGDYDEEVRQLGSKIYYTGDRAAVGYGGRLTRILREHGPYDVVHSHYNHFNGYVMRLASRQRIACRIAHIHTDSSIRDSKSGIGRKLYVRMMRRLLFRHATLGIAASIPAALSLFGENWKEQGLCQVMHCSVDLEPFSLNHDRSETRKELGIPRDAWVIGQVGRFVDVKNHRLTIETFVEVVKQIPEAFLLLLGDGPLRGDIEARAEELGIAERVRFAGNRVDVPRLLSAAMDVFIMPSKYEGLPLAIIEAQAAGLPCVLSDAIARESVAIPELVTWLSVSEPWDSSLIRLRHHDRQRQRCLDLIRQSDFSVENGVQSLQNIYATGKHA</sequence>
<feature type="transmembrane region" description="Helical" evidence="1">
    <location>
        <begin position="151"/>
        <end position="172"/>
    </location>
</feature>
<dbReference type="Pfam" id="PF13579">
    <property type="entry name" value="Glyco_trans_4_4"/>
    <property type="match status" value="1"/>
</dbReference>
<dbReference type="PANTHER" id="PTHR12526">
    <property type="entry name" value="GLYCOSYLTRANSFERASE"/>
    <property type="match status" value="1"/>
</dbReference>
<feature type="domain" description="Glycosyltransferase subfamily 4-like N-terminal" evidence="3">
    <location>
        <begin position="29"/>
        <end position="160"/>
    </location>
</feature>
<accession>A0A5C6FF87</accession>
<name>A0A5C6FF87_9BACT</name>
<dbReference type="PANTHER" id="PTHR12526:SF630">
    <property type="entry name" value="GLYCOSYLTRANSFERASE"/>
    <property type="match status" value="1"/>
</dbReference>
<evidence type="ECO:0000259" key="2">
    <source>
        <dbReference type="Pfam" id="PF00534"/>
    </source>
</evidence>
<gene>
    <name evidence="4" type="primary">epsF_2</name>
    <name evidence="4" type="ORF">Poly51_04460</name>
</gene>
<dbReference type="Pfam" id="PF00534">
    <property type="entry name" value="Glycos_transf_1"/>
    <property type="match status" value="1"/>
</dbReference>
<dbReference type="SUPFAM" id="SSF53756">
    <property type="entry name" value="UDP-Glycosyltransferase/glycogen phosphorylase"/>
    <property type="match status" value="1"/>
</dbReference>
<keyword evidence="1" id="KW-1133">Transmembrane helix</keyword>
<dbReference type="EMBL" id="SJPW01000001">
    <property type="protein sequence ID" value="TWU60171.1"/>
    <property type="molecule type" value="Genomic_DNA"/>
</dbReference>
<comment type="caution">
    <text evidence="4">The sequence shown here is derived from an EMBL/GenBank/DDBJ whole genome shotgun (WGS) entry which is preliminary data.</text>
</comment>
<organism evidence="4 5">
    <name type="scientific">Rubripirellula tenax</name>
    <dbReference type="NCBI Taxonomy" id="2528015"/>
    <lineage>
        <taxon>Bacteria</taxon>
        <taxon>Pseudomonadati</taxon>
        <taxon>Planctomycetota</taxon>
        <taxon>Planctomycetia</taxon>
        <taxon>Pirellulales</taxon>
        <taxon>Pirellulaceae</taxon>
        <taxon>Rubripirellula</taxon>
    </lineage>
</organism>
<dbReference type="RefSeq" id="WP_146453762.1">
    <property type="nucleotide sequence ID" value="NZ_SJPW01000001.1"/>
</dbReference>
<keyword evidence="1" id="KW-0472">Membrane</keyword>
<evidence type="ECO:0000256" key="1">
    <source>
        <dbReference type="SAM" id="Phobius"/>
    </source>
</evidence>
<dbReference type="AlphaFoldDB" id="A0A5C6FF87"/>
<reference evidence="4 5" key="1">
    <citation type="submission" date="2019-02" db="EMBL/GenBank/DDBJ databases">
        <title>Deep-cultivation of Planctomycetes and their phenomic and genomic characterization uncovers novel biology.</title>
        <authorList>
            <person name="Wiegand S."/>
            <person name="Jogler M."/>
            <person name="Boedeker C."/>
            <person name="Pinto D."/>
            <person name="Vollmers J."/>
            <person name="Rivas-Marin E."/>
            <person name="Kohn T."/>
            <person name="Peeters S.H."/>
            <person name="Heuer A."/>
            <person name="Rast P."/>
            <person name="Oberbeckmann S."/>
            <person name="Bunk B."/>
            <person name="Jeske O."/>
            <person name="Meyerdierks A."/>
            <person name="Storesund J.E."/>
            <person name="Kallscheuer N."/>
            <person name="Luecker S."/>
            <person name="Lage O.M."/>
            <person name="Pohl T."/>
            <person name="Merkel B.J."/>
            <person name="Hornburger P."/>
            <person name="Mueller R.-W."/>
            <person name="Bruemmer F."/>
            <person name="Labrenz M."/>
            <person name="Spormann A.M."/>
            <person name="Op Den Camp H."/>
            <person name="Overmann J."/>
            <person name="Amann R."/>
            <person name="Jetten M.S.M."/>
            <person name="Mascher T."/>
            <person name="Medema M.H."/>
            <person name="Devos D.P."/>
            <person name="Kaster A.-K."/>
            <person name="Ovreas L."/>
            <person name="Rohde M."/>
            <person name="Galperin M.Y."/>
            <person name="Jogler C."/>
        </authorList>
    </citation>
    <scope>NUCLEOTIDE SEQUENCE [LARGE SCALE GENOMIC DNA]</scope>
    <source>
        <strain evidence="4 5">Poly51</strain>
    </source>
</reference>
<keyword evidence="5" id="KW-1185">Reference proteome</keyword>
<evidence type="ECO:0000313" key="5">
    <source>
        <dbReference type="Proteomes" id="UP000318288"/>
    </source>
</evidence>
<feature type="domain" description="Glycosyl transferase family 1" evidence="2">
    <location>
        <begin position="198"/>
        <end position="320"/>
    </location>
</feature>
<evidence type="ECO:0000313" key="4">
    <source>
        <dbReference type="EMBL" id="TWU60171.1"/>
    </source>
</evidence>